<sequence length="93" mass="10306">MTSACTKASGDRRSGRVRRARAGTRRWARPSTTPEEQPRMTVPEENRRKTGTTDGLVANHHEESEAPAPGGSGRTLREAFEEARVEPDDFAQE</sequence>
<gene>
    <name evidence="2" type="ORF">SSEG_07444</name>
</gene>
<feature type="compositionally biased region" description="Basic residues" evidence="1">
    <location>
        <begin position="15"/>
        <end position="28"/>
    </location>
</feature>
<dbReference type="HOGENOM" id="CLU_2398449_0_0_11"/>
<organism evidence="2 3">
    <name type="scientific">Streptomyces sviceus (strain ATCC 29083 / DSM 924 / JCM 4929 / NBRC 13980 / NCIMB 11184 / NRRL 5439 / UC 5370)</name>
    <dbReference type="NCBI Taxonomy" id="463191"/>
    <lineage>
        <taxon>Bacteria</taxon>
        <taxon>Bacillati</taxon>
        <taxon>Actinomycetota</taxon>
        <taxon>Actinomycetes</taxon>
        <taxon>Kitasatosporales</taxon>
        <taxon>Streptomycetaceae</taxon>
        <taxon>Streptomyces</taxon>
    </lineage>
</organism>
<keyword evidence="3" id="KW-1185">Reference proteome</keyword>
<dbReference type="AlphaFoldDB" id="B5I709"/>
<name>B5I709_STRX2</name>
<reference evidence="2" key="1">
    <citation type="submission" date="2009-10" db="EMBL/GenBank/DDBJ databases">
        <title>The genome sequence of Streptomyces sviceus strain ATCC 29083.</title>
        <authorList>
            <consortium name="The Broad Institute Genome Sequencing Platform"/>
            <consortium name="Broad Institute Microbial Sequencing Center"/>
            <person name="Fischbach M."/>
            <person name="Godfrey P."/>
            <person name="Ward D."/>
            <person name="Young S."/>
            <person name="Zeng Q."/>
            <person name="Koehrsen M."/>
            <person name="Alvarado L."/>
            <person name="Berlin A.M."/>
            <person name="Bochicchio J."/>
            <person name="Borenstein D."/>
            <person name="Chapman S.B."/>
            <person name="Chen Z."/>
            <person name="Engels R."/>
            <person name="Freedman E."/>
            <person name="Gellesch M."/>
            <person name="Goldberg J."/>
            <person name="Griggs A."/>
            <person name="Gujja S."/>
            <person name="Heilman E.R."/>
            <person name="Heiman D.I."/>
            <person name="Hepburn T.A."/>
            <person name="Howarth C."/>
            <person name="Jen D."/>
            <person name="Larson L."/>
            <person name="Lewis B."/>
            <person name="Mehta T."/>
            <person name="Park D."/>
            <person name="Pearson M."/>
            <person name="Richards J."/>
            <person name="Roberts A."/>
            <person name="Saif S."/>
            <person name="Shea T.D."/>
            <person name="Shenoy N."/>
            <person name="Sisk P."/>
            <person name="Stolte C."/>
            <person name="Sykes S.N."/>
            <person name="Thomson T."/>
            <person name="Walk T."/>
            <person name="White J."/>
            <person name="Yandava C."/>
            <person name="Straight P."/>
            <person name="Clardy J."/>
            <person name="Hung D."/>
            <person name="Kolter R."/>
            <person name="Mekalanos J."/>
            <person name="Walker S."/>
            <person name="Walsh C.T."/>
            <person name="Wieland-Brown L.C."/>
            <person name="Haas B."/>
            <person name="Nusbaum C."/>
            <person name="Birren B."/>
        </authorList>
    </citation>
    <scope>NUCLEOTIDE SEQUENCE [LARGE SCALE GENOMIC DNA]</scope>
    <source>
        <strain evidence="2">ATCC 29083</strain>
    </source>
</reference>
<protein>
    <submittedName>
        <fullName evidence="2">Uncharacterized protein</fullName>
    </submittedName>
</protein>
<evidence type="ECO:0000313" key="3">
    <source>
        <dbReference type="Proteomes" id="UP000002785"/>
    </source>
</evidence>
<dbReference type="EMBL" id="CM000951">
    <property type="protein sequence ID" value="EDY60864.1"/>
    <property type="molecule type" value="Genomic_DNA"/>
</dbReference>
<evidence type="ECO:0000313" key="2">
    <source>
        <dbReference type="EMBL" id="EDY60864.1"/>
    </source>
</evidence>
<evidence type="ECO:0000256" key="1">
    <source>
        <dbReference type="SAM" id="MobiDB-lite"/>
    </source>
</evidence>
<feature type="compositionally biased region" description="Basic and acidic residues" evidence="1">
    <location>
        <begin position="36"/>
        <end position="48"/>
    </location>
</feature>
<proteinExistence type="predicted"/>
<accession>B5I709</accession>
<feature type="region of interest" description="Disordered" evidence="1">
    <location>
        <begin position="1"/>
        <end position="93"/>
    </location>
</feature>
<feature type="compositionally biased region" description="Basic and acidic residues" evidence="1">
    <location>
        <begin position="75"/>
        <end position="87"/>
    </location>
</feature>
<dbReference type="Proteomes" id="UP000002785">
    <property type="component" value="Chromosome"/>
</dbReference>